<sequence>MEALSSLLLRAREGGFISRFKVKGRGGEGKEVSHLPFANDTIAFARLLRIKRVENMEELASELGCKVGELLTSYLGSLWGLLADQRRVGMGLKSGFKKGLQCGRANTSLKGGGL</sequence>
<gene>
    <name evidence="1" type="ORF">CK203_111797</name>
</gene>
<reference evidence="1 2" key="1">
    <citation type="journal article" date="2018" name="PLoS Genet.">
        <title>Population sequencing reveals clonal diversity and ancestral inbreeding in the grapevine cultivar Chardonnay.</title>
        <authorList>
            <person name="Roach M.J."/>
            <person name="Johnson D.L."/>
            <person name="Bohlmann J."/>
            <person name="van Vuuren H.J."/>
            <person name="Jones S.J."/>
            <person name="Pretorius I.S."/>
            <person name="Schmidt S.A."/>
            <person name="Borneman A.R."/>
        </authorList>
    </citation>
    <scope>NUCLEOTIDE SEQUENCE [LARGE SCALE GENOMIC DNA]</scope>
    <source>
        <strain evidence="2">cv. Chardonnay</strain>
        <tissue evidence="1">Leaf</tissue>
    </source>
</reference>
<evidence type="ECO:0000313" key="1">
    <source>
        <dbReference type="EMBL" id="RVW30382.1"/>
    </source>
</evidence>
<proteinExistence type="predicted"/>
<evidence type="ECO:0000313" key="2">
    <source>
        <dbReference type="Proteomes" id="UP000288805"/>
    </source>
</evidence>
<protein>
    <submittedName>
        <fullName evidence="1">Uncharacterized protein</fullName>
    </submittedName>
</protein>
<comment type="caution">
    <text evidence="1">The sequence shown here is derived from an EMBL/GenBank/DDBJ whole genome shotgun (WGS) entry which is preliminary data.</text>
</comment>
<dbReference type="EMBL" id="QGNW01001799">
    <property type="protein sequence ID" value="RVW30382.1"/>
    <property type="molecule type" value="Genomic_DNA"/>
</dbReference>
<name>A0A438D4P4_VITVI</name>
<dbReference type="Proteomes" id="UP000288805">
    <property type="component" value="Unassembled WGS sequence"/>
</dbReference>
<organism evidence="1 2">
    <name type="scientific">Vitis vinifera</name>
    <name type="common">Grape</name>
    <dbReference type="NCBI Taxonomy" id="29760"/>
    <lineage>
        <taxon>Eukaryota</taxon>
        <taxon>Viridiplantae</taxon>
        <taxon>Streptophyta</taxon>
        <taxon>Embryophyta</taxon>
        <taxon>Tracheophyta</taxon>
        <taxon>Spermatophyta</taxon>
        <taxon>Magnoliopsida</taxon>
        <taxon>eudicotyledons</taxon>
        <taxon>Gunneridae</taxon>
        <taxon>Pentapetalae</taxon>
        <taxon>rosids</taxon>
        <taxon>Vitales</taxon>
        <taxon>Vitaceae</taxon>
        <taxon>Viteae</taxon>
        <taxon>Vitis</taxon>
    </lineage>
</organism>
<dbReference type="AlphaFoldDB" id="A0A438D4P4"/>
<accession>A0A438D4P4</accession>